<protein>
    <submittedName>
        <fullName evidence="9">Lysosomal acid phosphatase</fullName>
    </submittedName>
</protein>
<dbReference type="Proteomes" id="UP000198287">
    <property type="component" value="Unassembled WGS sequence"/>
</dbReference>
<dbReference type="EMBL" id="LNIX01000011">
    <property type="protein sequence ID" value="OXA48842.1"/>
    <property type="molecule type" value="Genomic_DNA"/>
</dbReference>
<evidence type="ECO:0000313" key="9">
    <source>
        <dbReference type="EMBL" id="OXA48842.1"/>
    </source>
</evidence>
<evidence type="ECO:0000256" key="1">
    <source>
        <dbReference type="ARBA" id="ARBA00004651"/>
    </source>
</evidence>
<evidence type="ECO:0000313" key="10">
    <source>
        <dbReference type="Proteomes" id="UP000198287"/>
    </source>
</evidence>
<dbReference type="Gene3D" id="1.10.287.70">
    <property type="match status" value="1"/>
</dbReference>
<keyword evidence="6" id="KW-0675">Receptor</keyword>
<keyword evidence="3 8" id="KW-0812">Transmembrane</keyword>
<dbReference type="PANTHER" id="PTHR42643:SF24">
    <property type="entry name" value="IONOTROPIC RECEPTOR 60A"/>
    <property type="match status" value="1"/>
</dbReference>
<reference evidence="9 10" key="1">
    <citation type="submission" date="2015-12" db="EMBL/GenBank/DDBJ databases">
        <title>The genome of Folsomia candida.</title>
        <authorList>
            <person name="Faddeeva A."/>
            <person name="Derks M.F."/>
            <person name="Anvar Y."/>
            <person name="Smit S."/>
            <person name="Van Straalen N."/>
            <person name="Roelofs D."/>
        </authorList>
    </citation>
    <scope>NUCLEOTIDE SEQUENCE [LARGE SCALE GENOMIC DNA]</scope>
    <source>
        <strain evidence="9 10">VU population</strain>
        <tissue evidence="9">Whole body</tissue>
    </source>
</reference>
<dbReference type="AlphaFoldDB" id="A0A226DTN2"/>
<keyword evidence="2" id="KW-1003">Cell membrane</keyword>
<dbReference type="InterPro" id="IPR052192">
    <property type="entry name" value="Insect_Ionotropic_Sensory_Rcpt"/>
</dbReference>
<dbReference type="PANTHER" id="PTHR42643">
    <property type="entry name" value="IONOTROPIC RECEPTOR 20A-RELATED"/>
    <property type="match status" value="1"/>
</dbReference>
<feature type="transmembrane region" description="Helical" evidence="8">
    <location>
        <begin position="411"/>
        <end position="438"/>
    </location>
</feature>
<evidence type="ECO:0000256" key="6">
    <source>
        <dbReference type="ARBA" id="ARBA00023170"/>
    </source>
</evidence>
<name>A0A226DTN2_FOLCA</name>
<evidence type="ECO:0000256" key="3">
    <source>
        <dbReference type="ARBA" id="ARBA00022692"/>
    </source>
</evidence>
<evidence type="ECO:0000256" key="5">
    <source>
        <dbReference type="ARBA" id="ARBA00023136"/>
    </source>
</evidence>
<feature type="transmembrane region" description="Helical" evidence="8">
    <location>
        <begin position="89"/>
        <end position="107"/>
    </location>
</feature>
<dbReference type="GO" id="GO:0005886">
    <property type="term" value="C:plasma membrane"/>
    <property type="evidence" value="ECO:0007669"/>
    <property type="project" value="UniProtKB-SubCell"/>
</dbReference>
<keyword evidence="7" id="KW-0325">Glycoprotein</keyword>
<keyword evidence="4 8" id="KW-1133">Transmembrane helix</keyword>
<keyword evidence="5 8" id="KW-0472">Membrane</keyword>
<organism evidence="9 10">
    <name type="scientific">Folsomia candida</name>
    <name type="common">Springtail</name>
    <dbReference type="NCBI Taxonomy" id="158441"/>
    <lineage>
        <taxon>Eukaryota</taxon>
        <taxon>Metazoa</taxon>
        <taxon>Ecdysozoa</taxon>
        <taxon>Arthropoda</taxon>
        <taxon>Hexapoda</taxon>
        <taxon>Collembola</taxon>
        <taxon>Entomobryomorpha</taxon>
        <taxon>Isotomoidea</taxon>
        <taxon>Isotomidae</taxon>
        <taxon>Proisotominae</taxon>
        <taxon>Folsomia</taxon>
    </lineage>
</organism>
<evidence type="ECO:0000256" key="7">
    <source>
        <dbReference type="ARBA" id="ARBA00023180"/>
    </source>
</evidence>
<gene>
    <name evidence="9" type="ORF">Fcan01_16741</name>
</gene>
<proteinExistence type="predicted"/>
<evidence type="ECO:0000256" key="2">
    <source>
        <dbReference type="ARBA" id="ARBA00022475"/>
    </source>
</evidence>
<comment type="caution">
    <text evidence="9">The sequence shown here is derived from an EMBL/GenBank/DDBJ whole genome shotgun (WGS) entry which is preliminary data.</text>
</comment>
<comment type="subcellular location">
    <subcellularLocation>
        <location evidence="1">Cell membrane</location>
        <topology evidence="1">Multi-pass membrane protein</topology>
    </subcellularLocation>
</comment>
<sequence length="481" mass="53678">MIIAGKYNYSKLVKRGRRLTRGDTLRAGLPVQGGVLDDPFINELLEREEFKRVLYSTAVSYFPFEYVIVTRKQLINNFNALLKPFDGAIWMFSLISFVAFVVVGSVISRCGGSPRDRPSRGLQWIIVDQTMWALSVIFSQSDEAVTNREFLNGNKKLALTIASWYFSTFLLSMAYQSGLFSSLIAVSGPEVPQSLEAVVQQGIPILTTVAGYNGPGKSISLLKDQILQDIQGKQVNETFLKFVQKLDNLTKFVYGRSFAIAFNITHDMSLISTGNTVLHKENVSLKGDMFAILDTEDQIRRLLEGIDLYSNDSLGIIRNHNIPHFLLVGPFYGHRNFIYPIYLTALGQLEQAGIYQQWDVLEEMKNRLRSLVNMEDKANFRTIMTKAVTQVDKTIKFSEADPVSLDSLKTAFTFCGCFVGIGILVLSIEIAISGLMVYGSNAFADSSPTSPAHLPLPVVISRPSTPANPLPHVVIFEFRIL</sequence>
<evidence type="ECO:0000256" key="4">
    <source>
        <dbReference type="ARBA" id="ARBA00022989"/>
    </source>
</evidence>
<evidence type="ECO:0000256" key="8">
    <source>
        <dbReference type="SAM" id="Phobius"/>
    </source>
</evidence>
<keyword evidence="10" id="KW-1185">Reference proteome</keyword>
<accession>A0A226DTN2</accession>